<feature type="signal peptide" evidence="1">
    <location>
        <begin position="1"/>
        <end position="30"/>
    </location>
</feature>
<dbReference type="Proteomes" id="UP000275461">
    <property type="component" value="Unassembled WGS sequence"/>
</dbReference>
<dbReference type="EMBL" id="RCDA01000004">
    <property type="protein sequence ID" value="RLK47104.1"/>
    <property type="molecule type" value="Genomic_DNA"/>
</dbReference>
<proteinExistence type="predicted"/>
<protein>
    <submittedName>
        <fullName evidence="2">Uncharacterized protein</fullName>
    </submittedName>
</protein>
<keyword evidence="3" id="KW-1185">Reference proteome</keyword>
<sequence length="128" mass="13218">MPTLIPRLYGRLGVPLITLALLSAAGATHALDPEANQSHLSPDTLATAVNTDTLGEQRARQGVTNLQLGQALSTIELRDNQVIGGHSGQNIIGAGAFGDASGVFSVIQNSGHNVAIQESMVINISVNP</sequence>
<organism evidence="2 3">
    <name type="scientific">Alkalispirillum mobile</name>
    <dbReference type="NCBI Taxonomy" id="85925"/>
    <lineage>
        <taxon>Bacteria</taxon>
        <taxon>Pseudomonadati</taxon>
        <taxon>Pseudomonadota</taxon>
        <taxon>Gammaproteobacteria</taxon>
        <taxon>Chromatiales</taxon>
        <taxon>Ectothiorhodospiraceae</taxon>
        <taxon>Alkalispirillum</taxon>
    </lineage>
</organism>
<name>A0A498BT06_9GAMM</name>
<accession>A0A498BT06</accession>
<feature type="chain" id="PRO_5019802562" evidence="1">
    <location>
        <begin position="31"/>
        <end position="128"/>
    </location>
</feature>
<comment type="caution">
    <text evidence="2">The sequence shown here is derived from an EMBL/GenBank/DDBJ whole genome shotgun (WGS) entry which is preliminary data.</text>
</comment>
<reference evidence="2 3" key="1">
    <citation type="submission" date="2018-10" db="EMBL/GenBank/DDBJ databases">
        <title>Genomic Encyclopedia of Type Strains, Phase IV (KMG-IV): sequencing the most valuable type-strain genomes for metagenomic binning, comparative biology and taxonomic classification.</title>
        <authorList>
            <person name="Goeker M."/>
        </authorList>
    </citation>
    <scope>NUCLEOTIDE SEQUENCE [LARGE SCALE GENOMIC DNA]</scope>
    <source>
        <strain evidence="2 3">DSM 12769</strain>
    </source>
</reference>
<dbReference type="AlphaFoldDB" id="A0A498BT06"/>
<dbReference type="RefSeq" id="WP_245971184.1">
    <property type="nucleotide sequence ID" value="NZ_RCDA01000004.1"/>
</dbReference>
<evidence type="ECO:0000313" key="2">
    <source>
        <dbReference type="EMBL" id="RLK47104.1"/>
    </source>
</evidence>
<gene>
    <name evidence="2" type="ORF">DFR31_2422</name>
</gene>
<evidence type="ECO:0000256" key="1">
    <source>
        <dbReference type="SAM" id="SignalP"/>
    </source>
</evidence>
<keyword evidence="1" id="KW-0732">Signal</keyword>
<evidence type="ECO:0000313" key="3">
    <source>
        <dbReference type="Proteomes" id="UP000275461"/>
    </source>
</evidence>